<gene>
    <name evidence="12" type="ORF">GCM10010468_63090</name>
</gene>
<keyword evidence="3" id="KW-0001">2Fe-2S</keyword>
<evidence type="ECO:0000313" key="12">
    <source>
        <dbReference type="EMBL" id="GAA3231768.1"/>
    </source>
</evidence>
<reference evidence="13" key="1">
    <citation type="journal article" date="2019" name="Int. J. Syst. Evol. Microbiol.">
        <title>The Global Catalogue of Microorganisms (GCM) 10K type strain sequencing project: providing services to taxonomists for standard genome sequencing and annotation.</title>
        <authorList>
            <consortium name="The Broad Institute Genomics Platform"/>
            <consortium name="The Broad Institute Genome Sequencing Center for Infectious Disease"/>
            <person name="Wu L."/>
            <person name="Ma J."/>
        </authorList>
    </citation>
    <scope>NUCLEOTIDE SEQUENCE [LARGE SCALE GENOMIC DNA]</scope>
    <source>
        <strain evidence="13">JCM 9377</strain>
    </source>
</reference>
<evidence type="ECO:0000259" key="11">
    <source>
        <dbReference type="PROSITE" id="PS51296"/>
    </source>
</evidence>
<keyword evidence="13" id="KW-1185">Reference proteome</keyword>
<comment type="caution">
    <text evidence="12">The sequence shown here is derived from an EMBL/GenBank/DDBJ whole genome shotgun (WGS) entry which is preliminary data.</text>
</comment>
<dbReference type="RefSeq" id="WP_344835569.1">
    <property type="nucleotide sequence ID" value="NZ_BAAAUV010000022.1"/>
</dbReference>
<dbReference type="SUPFAM" id="SSF50022">
    <property type="entry name" value="ISP domain"/>
    <property type="match status" value="1"/>
</dbReference>
<evidence type="ECO:0000256" key="1">
    <source>
        <dbReference type="ARBA" id="ARBA00002494"/>
    </source>
</evidence>
<evidence type="ECO:0000256" key="7">
    <source>
        <dbReference type="ARBA" id="ARBA00023157"/>
    </source>
</evidence>
<evidence type="ECO:0000256" key="4">
    <source>
        <dbReference type="ARBA" id="ARBA00022723"/>
    </source>
</evidence>
<keyword evidence="5" id="KW-0408">Iron</keyword>
<feature type="region of interest" description="Disordered" evidence="10">
    <location>
        <begin position="36"/>
        <end position="74"/>
    </location>
</feature>
<evidence type="ECO:0000256" key="5">
    <source>
        <dbReference type="ARBA" id="ARBA00023004"/>
    </source>
</evidence>
<evidence type="ECO:0000256" key="8">
    <source>
        <dbReference type="ARBA" id="ARBA00029586"/>
    </source>
</evidence>
<keyword evidence="6" id="KW-0411">Iron-sulfur</keyword>
<dbReference type="InterPro" id="IPR036922">
    <property type="entry name" value="Rieske_2Fe-2S_sf"/>
</dbReference>
<proteinExistence type="predicted"/>
<sequence>MESVPEVGSTQEKGSRRELLLGLGLIGVAAAACGGASSDDPGGYGAAPEGDTDDPAASSAKPGAKKPAAAGAGALGKAAAIPVGGGKIFKDRKIVVTQPKQGVFRAFSAVCTHAGCTVGDVQGGTINCPCHGSKFAVADGSVVDGPAGKALPARKIRVQGGEIEIIS</sequence>
<feature type="compositionally biased region" description="Low complexity" evidence="10">
    <location>
        <begin position="55"/>
        <end position="74"/>
    </location>
</feature>
<name>A0ABP6QP00_9ACTN</name>
<organism evidence="12 13">
    <name type="scientific">Actinocorallia longicatena</name>
    <dbReference type="NCBI Taxonomy" id="111803"/>
    <lineage>
        <taxon>Bacteria</taxon>
        <taxon>Bacillati</taxon>
        <taxon>Actinomycetota</taxon>
        <taxon>Actinomycetes</taxon>
        <taxon>Streptosporangiales</taxon>
        <taxon>Thermomonosporaceae</taxon>
        <taxon>Actinocorallia</taxon>
    </lineage>
</organism>
<dbReference type="InterPro" id="IPR014349">
    <property type="entry name" value="Rieske_Fe-S_prot"/>
</dbReference>
<dbReference type="CDD" id="cd03467">
    <property type="entry name" value="Rieske"/>
    <property type="match status" value="1"/>
</dbReference>
<evidence type="ECO:0000256" key="9">
    <source>
        <dbReference type="ARBA" id="ARBA00034078"/>
    </source>
</evidence>
<protein>
    <recommendedName>
        <fullName evidence="2">Cytochrome bc1 complex Rieske iron-sulfur subunit</fullName>
    </recommendedName>
    <alternativeName>
        <fullName evidence="8">Cytochrome bc1 reductase complex subunit QcrA</fullName>
    </alternativeName>
</protein>
<dbReference type="PRINTS" id="PR00162">
    <property type="entry name" value="RIESKE"/>
</dbReference>
<evidence type="ECO:0000256" key="6">
    <source>
        <dbReference type="ARBA" id="ARBA00023014"/>
    </source>
</evidence>
<evidence type="ECO:0000256" key="10">
    <source>
        <dbReference type="SAM" id="MobiDB-lite"/>
    </source>
</evidence>
<dbReference type="PANTHER" id="PTHR10134">
    <property type="entry name" value="CYTOCHROME B-C1 COMPLEX SUBUNIT RIESKE, MITOCHONDRIAL"/>
    <property type="match status" value="1"/>
</dbReference>
<evidence type="ECO:0000256" key="3">
    <source>
        <dbReference type="ARBA" id="ARBA00022714"/>
    </source>
</evidence>
<dbReference type="EMBL" id="BAAAUV010000022">
    <property type="protein sequence ID" value="GAA3231768.1"/>
    <property type="molecule type" value="Genomic_DNA"/>
</dbReference>
<dbReference type="InterPro" id="IPR005805">
    <property type="entry name" value="Rieske_Fe-S_prot_C"/>
</dbReference>
<comment type="cofactor">
    <cofactor evidence="9">
        <name>[2Fe-2S] cluster</name>
        <dbReference type="ChEBI" id="CHEBI:190135"/>
    </cofactor>
</comment>
<keyword evidence="7" id="KW-1015">Disulfide bond</keyword>
<accession>A0ABP6QP00</accession>
<evidence type="ECO:0000313" key="13">
    <source>
        <dbReference type="Proteomes" id="UP001501237"/>
    </source>
</evidence>
<keyword evidence="4" id="KW-0479">Metal-binding</keyword>
<dbReference type="Pfam" id="PF00355">
    <property type="entry name" value="Rieske"/>
    <property type="match status" value="1"/>
</dbReference>
<dbReference type="PROSITE" id="PS51296">
    <property type="entry name" value="RIESKE"/>
    <property type="match status" value="1"/>
</dbReference>
<feature type="domain" description="Rieske" evidence="11">
    <location>
        <begin position="73"/>
        <end position="165"/>
    </location>
</feature>
<comment type="function">
    <text evidence="1">Iron-sulfur subunit of the cytochrome bc1 complex, an essential component of the respiratory electron transport chain required for ATP synthesis. The bc1 complex catalyzes the oxidation of menaquinol and the reduction of cytochrome c in the respiratory chain. The bc1 complex operates through a Q-cycle mechanism that couples electron transfer to generation of the proton gradient that drives ATP synthesis.</text>
</comment>
<evidence type="ECO:0000256" key="2">
    <source>
        <dbReference type="ARBA" id="ARBA00015816"/>
    </source>
</evidence>
<dbReference type="Gene3D" id="2.102.10.10">
    <property type="entry name" value="Rieske [2Fe-2S] iron-sulphur domain"/>
    <property type="match status" value="1"/>
</dbReference>
<dbReference type="Proteomes" id="UP001501237">
    <property type="component" value="Unassembled WGS sequence"/>
</dbReference>
<dbReference type="InterPro" id="IPR017941">
    <property type="entry name" value="Rieske_2Fe-2S"/>
</dbReference>